<protein>
    <recommendedName>
        <fullName evidence="4">ABC transporter substrate-binding protein</fullName>
    </recommendedName>
</protein>
<dbReference type="Proteomes" id="UP000830167">
    <property type="component" value="Chromosome"/>
</dbReference>
<name>A0ABY4CGJ8_9BACL</name>
<sequence>MRPFFKTFACLAVSMLLLSGCGEQALTQLKPHSQKQSVGIVFQADQQTIHAIHQFVQDQMHTAKDTLNDYGYSKQSDADAQLSQLAQSGRFQMFITNASAAAVASVQEKNKSLTTAWIPDIPADVYTPPAASGTPSLVPAVTVNQDNVAFLDGFLSGQLQGNPSAAIVVPAATGVGSNVARMVQAGLRDSGFTGFVPVYDLSNMQANPPGVQQMGSQSYSKLFQMIPQRIWIIPVPVDAGLLRAAASMGKQIILGYPAPFVQSNLIADVHPAFVEKVQTLIEQWEARKWKPGQTISFFSDHIVQIRNVSAFRSRTIQNQLQALEQSIANHSFDPHQVH</sequence>
<accession>A0ABY4CGJ8</accession>
<dbReference type="PROSITE" id="PS51257">
    <property type="entry name" value="PROKAR_LIPOPROTEIN"/>
    <property type="match status" value="1"/>
</dbReference>
<feature type="chain" id="PRO_5047508413" description="ABC transporter substrate-binding protein" evidence="1">
    <location>
        <begin position="26"/>
        <end position="338"/>
    </location>
</feature>
<dbReference type="EMBL" id="CP089291">
    <property type="protein sequence ID" value="UOF89414.1"/>
    <property type="molecule type" value="Genomic_DNA"/>
</dbReference>
<evidence type="ECO:0000313" key="2">
    <source>
        <dbReference type="EMBL" id="UOF89414.1"/>
    </source>
</evidence>
<dbReference type="RefSeq" id="WP_347436101.1">
    <property type="nucleotide sequence ID" value="NZ_CP089291.1"/>
</dbReference>
<evidence type="ECO:0000313" key="3">
    <source>
        <dbReference type="Proteomes" id="UP000830167"/>
    </source>
</evidence>
<keyword evidence="1" id="KW-0732">Signal</keyword>
<reference evidence="2" key="1">
    <citation type="submission" date="2021-12" db="EMBL/GenBank/DDBJ databases">
        <title>Alicyclobacillaceae gen. nov., sp. nov., isolated from chalcocite enrichment system.</title>
        <authorList>
            <person name="Jiang Z."/>
        </authorList>
    </citation>
    <scope>NUCLEOTIDE SEQUENCE</scope>
    <source>
        <strain evidence="2">MYW30-H2</strain>
    </source>
</reference>
<organism evidence="2 3">
    <name type="scientific">Fodinisporobacter ferrooxydans</name>
    <dbReference type="NCBI Taxonomy" id="2901836"/>
    <lineage>
        <taxon>Bacteria</taxon>
        <taxon>Bacillati</taxon>
        <taxon>Bacillota</taxon>
        <taxon>Bacilli</taxon>
        <taxon>Bacillales</taxon>
        <taxon>Alicyclobacillaceae</taxon>
        <taxon>Fodinisporobacter</taxon>
    </lineage>
</organism>
<gene>
    <name evidence="2" type="ORF">LSG31_16125</name>
</gene>
<evidence type="ECO:0000256" key="1">
    <source>
        <dbReference type="SAM" id="SignalP"/>
    </source>
</evidence>
<evidence type="ECO:0008006" key="4">
    <source>
        <dbReference type="Google" id="ProtNLM"/>
    </source>
</evidence>
<proteinExistence type="predicted"/>
<feature type="signal peptide" evidence="1">
    <location>
        <begin position="1"/>
        <end position="25"/>
    </location>
</feature>
<keyword evidence="3" id="KW-1185">Reference proteome</keyword>